<dbReference type="PANTHER" id="PTHR43343:SF3">
    <property type="entry name" value="PROTEASE DO-LIKE 8, CHLOROPLASTIC"/>
    <property type="match status" value="1"/>
</dbReference>
<feature type="compositionally biased region" description="Polar residues" evidence="4">
    <location>
        <begin position="1"/>
        <end position="18"/>
    </location>
</feature>
<feature type="compositionally biased region" description="Polar residues" evidence="4">
    <location>
        <begin position="459"/>
        <end position="471"/>
    </location>
</feature>
<dbReference type="InterPro" id="IPR036034">
    <property type="entry name" value="PDZ_sf"/>
</dbReference>
<dbReference type="Pfam" id="PF13180">
    <property type="entry name" value="PDZ_2"/>
    <property type="match status" value="1"/>
</dbReference>
<feature type="compositionally biased region" description="Gly residues" evidence="4">
    <location>
        <begin position="50"/>
        <end position="66"/>
    </location>
</feature>
<reference evidence="6 7" key="1">
    <citation type="submission" date="2019-06" db="EMBL/GenBank/DDBJ databases">
        <title>Sequencing the genomes of 1000 actinobacteria strains.</title>
        <authorList>
            <person name="Klenk H.-P."/>
        </authorList>
    </citation>
    <scope>NUCLEOTIDE SEQUENCE [LARGE SCALE GENOMIC DNA]</scope>
    <source>
        <strain evidence="6 7">DSM 45015</strain>
    </source>
</reference>
<dbReference type="Gene3D" id="2.30.42.10">
    <property type="match status" value="1"/>
</dbReference>
<dbReference type="SUPFAM" id="SSF50156">
    <property type="entry name" value="PDZ domain-like"/>
    <property type="match status" value="1"/>
</dbReference>
<comment type="caution">
    <text evidence="6">The sequence shown here is derived from an EMBL/GenBank/DDBJ whole genome shotgun (WGS) entry which is preliminary data.</text>
</comment>
<dbReference type="InterPro" id="IPR001940">
    <property type="entry name" value="Peptidase_S1C"/>
</dbReference>
<organism evidence="6 7">
    <name type="scientific">Haloactinospora alba</name>
    <dbReference type="NCBI Taxonomy" id="405555"/>
    <lineage>
        <taxon>Bacteria</taxon>
        <taxon>Bacillati</taxon>
        <taxon>Actinomycetota</taxon>
        <taxon>Actinomycetes</taxon>
        <taxon>Streptosporangiales</taxon>
        <taxon>Nocardiopsidaceae</taxon>
        <taxon>Haloactinospora</taxon>
    </lineage>
</organism>
<evidence type="ECO:0000313" key="7">
    <source>
        <dbReference type="Proteomes" id="UP000317422"/>
    </source>
</evidence>
<dbReference type="PANTHER" id="PTHR43343">
    <property type="entry name" value="PEPTIDASE S12"/>
    <property type="match status" value="1"/>
</dbReference>
<evidence type="ECO:0000259" key="5">
    <source>
        <dbReference type="SMART" id="SM00228"/>
    </source>
</evidence>
<gene>
    <name evidence="6" type="ORF">FHX37_0021</name>
</gene>
<dbReference type="AlphaFoldDB" id="A0A543NEJ1"/>
<dbReference type="RefSeq" id="WP_342777587.1">
    <property type="nucleotide sequence ID" value="NZ_VFQC01000001.1"/>
</dbReference>
<name>A0A543NEJ1_9ACTN</name>
<accession>A0A543NEJ1</accession>
<feature type="region of interest" description="Disordered" evidence="4">
    <location>
        <begin position="443"/>
        <end position="471"/>
    </location>
</feature>
<dbReference type="Proteomes" id="UP000317422">
    <property type="component" value="Unassembled WGS sequence"/>
</dbReference>
<feature type="region of interest" description="Disordered" evidence="4">
    <location>
        <begin position="1"/>
        <end position="92"/>
    </location>
</feature>
<dbReference type="SMART" id="SM00228">
    <property type="entry name" value="PDZ"/>
    <property type="match status" value="1"/>
</dbReference>
<dbReference type="PRINTS" id="PR00834">
    <property type="entry name" value="PROTEASES2C"/>
</dbReference>
<dbReference type="SUPFAM" id="SSF50494">
    <property type="entry name" value="Trypsin-like serine proteases"/>
    <property type="match status" value="1"/>
</dbReference>
<evidence type="ECO:0000256" key="1">
    <source>
        <dbReference type="ARBA" id="ARBA00010541"/>
    </source>
</evidence>
<feature type="region of interest" description="Disordered" evidence="4">
    <location>
        <begin position="128"/>
        <end position="150"/>
    </location>
</feature>
<feature type="domain" description="PDZ" evidence="5">
    <location>
        <begin position="353"/>
        <end position="452"/>
    </location>
</feature>
<feature type="compositionally biased region" description="Pro residues" evidence="4">
    <location>
        <begin position="67"/>
        <end position="86"/>
    </location>
</feature>
<dbReference type="InterPro" id="IPR051201">
    <property type="entry name" value="Chloro_Bact_Ser_Proteases"/>
</dbReference>
<keyword evidence="7" id="KW-1185">Reference proteome</keyword>
<dbReference type="InterPro" id="IPR043504">
    <property type="entry name" value="Peptidase_S1_PA_chymotrypsin"/>
</dbReference>
<keyword evidence="3" id="KW-0378">Hydrolase</keyword>
<dbReference type="Pfam" id="PF13365">
    <property type="entry name" value="Trypsin_2"/>
    <property type="match status" value="1"/>
</dbReference>
<dbReference type="EMBL" id="VFQC01000001">
    <property type="protein sequence ID" value="TQN30160.1"/>
    <property type="molecule type" value="Genomic_DNA"/>
</dbReference>
<evidence type="ECO:0000256" key="4">
    <source>
        <dbReference type="SAM" id="MobiDB-lite"/>
    </source>
</evidence>
<dbReference type="GO" id="GO:0006508">
    <property type="term" value="P:proteolysis"/>
    <property type="evidence" value="ECO:0007669"/>
    <property type="project" value="UniProtKB-KW"/>
</dbReference>
<dbReference type="GO" id="GO:0004252">
    <property type="term" value="F:serine-type endopeptidase activity"/>
    <property type="evidence" value="ECO:0007669"/>
    <property type="project" value="InterPro"/>
</dbReference>
<proteinExistence type="inferred from homology"/>
<dbReference type="Gene3D" id="2.40.10.10">
    <property type="entry name" value="Trypsin-like serine proteases"/>
    <property type="match status" value="2"/>
</dbReference>
<evidence type="ECO:0000256" key="2">
    <source>
        <dbReference type="ARBA" id="ARBA00022670"/>
    </source>
</evidence>
<evidence type="ECO:0000256" key="3">
    <source>
        <dbReference type="ARBA" id="ARBA00022801"/>
    </source>
</evidence>
<feature type="region of interest" description="Disordered" evidence="4">
    <location>
        <begin position="269"/>
        <end position="301"/>
    </location>
</feature>
<evidence type="ECO:0000313" key="6">
    <source>
        <dbReference type="EMBL" id="TQN30160.1"/>
    </source>
</evidence>
<dbReference type="InterPro" id="IPR001478">
    <property type="entry name" value="PDZ"/>
</dbReference>
<keyword evidence="2 6" id="KW-0645">Protease</keyword>
<dbReference type="InterPro" id="IPR009003">
    <property type="entry name" value="Peptidase_S1_PA"/>
</dbReference>
<protein>
    <submittedName>
        <fullName evidence="6">Putative serine protease PepD</fullName>
    </submittedName>
</protein>
<sequence length="471" mass="46152">MSETGLNNGAPFNQNQNAGDPRPENGEGQQPPAPPHGSWAAPAAPPPGGAPGGAAGGGTMPGGGAEGPPPFPPDPAAGAPAPPPGPQRESFWKRHKVPLVAAVTALATSLVVGPAAAVGTVALLGGEQNQPQSSLSGNQASNVSSGDVSEVAESVRPSVVSIEVGEGAGSGVVISSDGRILTNNHVVAQSDGDAVKVQFNDGDTAKAKVLGKDPVSDLAVLEAQGKKDLAPAVFGDSDKVEVGADVVAIGSPLGLSGTVTSGVVSAKDRPVNTGVVEGDQGQDRPDSPFDLPGGGEDSPQARTSTVINAIQTDTPINPGNSGGPLVNMNGEVVGLNTAIAGTGGGASSESGSIGLGFAIPINQAKPIAEQLVDTGTATYAAVEATIAPNRDGAGARVVEVNGGGAADEAGLESDDVITSVDGDEVDGPDALIAAIRSHQPGDTITVGYQRGGDQEETEVTLSAQSADSIGG</sequence>
<feature type="compositionally biased region" description="Polar residues" evidence="4">
    <location>
        <begin position="128"/>
        <end position="147"/>
    </location>
</feature>
<comment type="similarity">
    <text evidence="1">Belongs to the peptidase S1C family.</text>
</comment>